<dbReference type="Pfam" id="PF06283">
    <property type="entry name" value="ThuA"/>
    <property type="match status" value="1"/>
</dbReference>
<dbReference type="SUPFAM" id="SSF52317">
    <property type="entry name" value="Class I glutamine amidotransferase-like"/>
    <property type="match status" value="1"/>
</dbReference>
<dbReference type="InterPro" id="IPR029062">
    <property type="entry name" value="Class_I_gatase-like"/>
</dbReference>
<organism evidence="2 3">
    <name type="scientific">Actinopolymorpha pittospori</name>
    <dbReference type="NCBI Taxonomy" id="648752"/>
    <lineage>
        <taxon>Bacteria</taxon>
        <taxon>Bacillati</taxon>
        <taxon>Actinomycetota</taxon>
        <taxon>Actinomycetes</taxon>
        <taxon>Propionibacteriales</taxon>
        <taxon>Actinopolymorphaceae</taxon>
        <taxon>Actinopolymorpha</taxon>
    </lineage>
</organism>
<dbReference type="InterPro" id="IPR029010">
    <property type="entry name" value="ThuA-like"/>
</dbReference>
<name>A0A927RLR2_9ACTN</name>
<proteinExistence type="predicted"/>
<dbReference type="EMBL" id="JADBEM010000001">
    <property type="protein sequence ID" value="MBE1608118.1"/>
    <property type="molecule type" value="Genomic_DNA"/>
</dbReference>
<dbReference type="Gene3D" id="3.40.50.880">
    <property type="match status" value="1"/>
</dbReference>
<evidence type="ECO:0000259" key="1">
    <source>
        <dbReference type="Pfam" id="PF06283"/>
    </source>
</evidence>
<dbReference type="RefSeq" id="WP_192751955.1">
    <property type="nucleotide sequence ID" value="NZ_BAABJL010000090.1"/>
</dbReference>
<feature type="domain" description="ThuA-like" evidence="1">
    <location>
        <begin position="411"/>
        <end position="615"/>
    </location>
</feature>
<dbReference type="CDD" id="cd03143">
    <property type="entry name" value="A4_beta-galactosidase_middle_domain"/>
    <property type="match status" value="1"/>
</dbReference>
<protein>
    <recommendedName>
        <fullName evidence="1">ThuA-like domain-containing protein</fullName>
    </recommendedName>
</protein>
<sequence length="721" mass="80289">MTYADRQWHDKPLRVVQTVLREIDIEGYDPQAVVDYVKRLHGNVLIVNGGGLWAFYPSDVPGHHRVAGMSGDILRELRDLTAKDGIRLLARVDFRGGHRDMFEAHPDWFSYDGQGQPLFISGLHAATPCSPFRNEGYGFKIVREILQRYAVDGIWENAPSFGPLAYGPDVERRFRQDTGLELPRDESWDDPAYRAWREWRHTCVQRHSEDFRRLIKSFGDDKAYVAEGPSGLDAGWLDRSALDLQRLGPLWDIVAAPTFDLIKGSYGSGLLPAPVWRCEEATKYLRAAAPGKPATILFGPFDNSSRYTSVVTAELRLWLAGALANGGGFWDCTFVGTHGKDFLDQRGQEDIGEFFQLLERKEDVFDEVESVADVAVVHSRLVQERFGSNDPHKDGYIQHVRGVELALLDNHVPYDLVLDTRIDAQTLSRYRVVVLPNAAVLSPEQESTIREYVRSGGGLVATYETSLYDADLQRRDDYGLSDVFGAHNLGVRRGPLVYGYSWIAERTSLTEGLDDTQICTNNGYIWLTSAQPGSVPVTLIPEIVPQPPERGWGPAVTKRGEPTGFEPMRSSLPVVVTQQFGTGRSVFFPGQTDKLAASDGHPDYGLLLHNAIRWAAGDTAPLVATDAPAAVHVTLMRHRDGRLIVHLLNYCGGYRRPITEIQPVTNVTIDLRCPVAPESARLLRGDRELEVKHANGRATFTVPVVNDYEAVVLGPIGPEDE</sequence>
<dbReference type="AlphaFoldDB" id="A0A927RLR2"/>
<dbReference type="Pfam" id="PF14871">
    <property type="entry name" value="GHL6"/>
    <property type="match status" value="1"/>
</dbReference>
<accession>A0A927RLR2</accession>
<evidence type="ECO:0000313" key="2">
    <source>
        <dbReference type="EMBL" id="MBE1608118.1"/>
    </source>
</evidence>
<evidence type="ECO:0000313" key="3">
    <source>
        <dbReference type="Proteomes" id="UP000638648"/>
    </source>
</evidence>
<comment type="caution">
    <text evidence="2">The sequence shown here is derived from an EMBL/GenBank/DDBJ whole genome shotgun (WGS) entry which is preliminary data.</text>
</comment>
<reference evidence="2" key="1">
    <citation type="submission" date="2020-10" db="EMBL/GenBank/DDBJ databases">
        <title>Sequencing the genomes of 1000 actinobacteria strains.</title>
        <authorList>
            <person name="Klenk H.-P."/>
        </authorList>
    </citation>
    <scope>NUCLEOTIDE SEQUENCE</scope>
    <source>
        <strain evidence="2">DSM 45354</strain>
    </source>
</reference>
<dbReference type="InterPro" id="IPR028212">
    <property type="entry name" value="GHL6"/>
</dbReference>
<keyword evidence="3" id="KW-1185">Reference proteome</keyword>
<gene>
    <name evidence="2" type="ORF">HEB94_004966</name>
</gene>
<dbReference type="Gene3D" id="3.20.20.80">
    <property type="entry name" value="Glycosidases"/>
    <property type="match status" value="1"/>
</dbReference>
<dbReference type="Proteomes" id="UP000638648">
    <property type="component" value="Unassembled WGS sequence"/>
</dbReference>